<feature type="compositionally biased region" description="Basic and acidic residues" evidence="1">
    <location>
        <begin position="23"/>
        <end position="41"/>
    </location>
</feature>
<feature type="region of interest" description="Disordered" evidence="1">
    <location>
        <begin position="1"/>
        <end position="41"/>
    </location>
</feature>
<sequence length="131" mass="14958">MISSTRSTTDQNKLAKTTFPPAPRDKNLDKEWDKPKYDPKNGKHSAILDTLPYYSEGLRRFLVWQVTTGDFCPNFAAERPSHRSLVGLLTYTGRTCQAAFNQLKNFLSQGPVHRPDRQTPFFFQKDAPTPP</sequence>
<keyword evidence="3" id="KW-1185">Reference proteome</keyword>
<reference evidence="2" key="1">
    <citation type="submission" date="2020-07" db="EMBL/GenBank/DDBJ databases">
        <title>The High-quality genome of the commercially important snow crab, Chionoecetes opilio.</title>
        <authorList>
            <person name="Jeong J.-H."/>
            <person name="Ryu S."/>
        </authorList>
    </citation>
    <scope>NUCLEOTIDE SEQUENCE</scope>
    <source>
        <strain evidence="2">MADBK_172401_WGS</strain>
        <tissue evidence="2">Digestive gland</tissue>
    </source>
</reference>
<dbReference type="Proteomes" id="UP000770661">
    <property type="component" value="Unassembled WGS sequence"/>
</dbReference>
<comment type="caution">
    <text evidence="2">The sequence shown here is derived from an EMBL/GenBank/DDBJ whole genome shotgun (WGS) entry which is preliminary data.</text>
</comment>
<organism evidence="2 3">
    <name type="scientific">Chionoecetes opilio</name>
    <name type="common">Atlantic snow crab</name>
    <name type="synonym">Cancer opilio</name>
    <dbReference type="NCBI Taxonomy" id="41210"/>
    <lineage>
        <taxon>Eukaryota</taxon>
        <taxon>Metazoa</taxon>
        <taxon>Ecdysozoa</taxon>
        <taxon>Arthropoda</taxon>
        <taxon>Crustacea</taxon>
        <taxon>Multicrustacea</taxon>
        <taxon>Malacostraca</taxon>
        <taxon>Eumalacostraca</taxon>
        <taxon>Eucarida</taxon>
        <taxon>Decapoda</taxon>
        <taxon>Pleocyemata</taxon>
        <taxon>Brachyura</taxon>
        <taxon>Eubrachyura</taxon>
        <taxon>Majoidea</taxon>
        <taxon>Majidae</taxon>
        <taxon>Chionoecetes</taxon>
    </lineage>
</organism>
<accession>A0A8J4YD35</accession>
<feature type="compositionally biased region" description="Polar residues" evidence="1">
    <location>
        <begin position="1"/>
        <end position="15"/>
    </location>
</feature>
<evidence type="ECO:0000313" key="3">
    <source>
        <dbReference type="Proteomes" id="UP000770661"/>
    </source>
</evidence>
<proteinExistence type="predicted"/>
<dbReference type="AlphaFoldDB" id="A0A8J4YD35"/>
<dbReference type="EMBL" id="JACEEZ010006129">
    <property type="protein sequence ID" value="KAG0725002.1"/>
    <property type="molecule type" value="Genomic_DNA"/>
</dbReference>
<name>A0A8J4YD35_CHIOP</name>
<evidence type="ECO:0000313" key="2">
    <source>
        <dbReference type="EMBL" id="KAG0725002.1"/>
    </source>
</evidence>
<protein>
    <submittedName>
        <fullName evidence="2">Uncharacterized protein</fullName>
    </submittedName>
</protein>
<evidence type="ECO:0000256" key="1">
    <source>
        <dbReference type="SAM" id="MobiDB-lite"/>
    </source>
</evidence>
<gene>
    <name evidence="2" type="ORF">GWK47_039434</name>
</gene>